<dbReference type="InterPro" id="IPR024788">
    <property type="entry name" value="Malectin-like_Carb-bd_dom"/>
</dbReference>
<evidence type="ECO:0000313" key="12">
    <source>
        <dbReference type="Proteomes" id="UP000734854"/>
    </source>
</evidence>
<evidence type="ECO:0000256" key="3">
    <source>
        <dbReference type="ARBA" id="ARBA00022614"/>
    </source>
</evidence>
<feature type="chain" id="PRO_5035194734" description="Peptide chain release factor domain-containing protein" evidence="9">
    <location>
        <begin position="26"/>
        <end position="915"/>
    </location>
</feature>
<dbReference type="Pfam" id="PF00560">
    <property type="entry name" value="LRR_1"/>
    <property type="match status" value="2"/>
</dbReference>
<evidence type="ECO:0000256" key="9">
    <source>
        <dbReference type="SAM" id="SignalP"/>
    </source>
</evidence>
<dbReference type="PANTHER" id="PTHR43116:SF4">
    <property type="entry name" value="PEPTIDE CHAIN RELEASE FACTOR PRFB3, CHLOROPLASTIC"/>
    <property type="match status" value="1"/>
</dbReference>
<keyword evidence="6" id="KW-0677">Repeat</keyword>
<accession>A0A8J5C4X2</accession>
<comment type="subcellular location">
    <subcellularLocation>
        <location evidence="1">Membrane</location>
        <topology evidence="1">Single-pass membrane protein</topology>
    </subcellularLocation>
</comment>
<evidence type="ECO:0000256" key="8">
    <source>
        <dbReference type="ARBA" id="ARBA00023136"/>
    </source>
</evidence>
<proteinExistence type="inferred from homology"/>
<comment type="caution">
    <text evidence="11">The sequence shown here is derived from an EMBL/GenBank/DDBJ whole genome shotgun (WGS) entry which is preliminary data.</text>
</comment>
<dbReference type="Pfam" id="PF12819">
    <property type="entry name" value="Malectin_like"/>
    <property type="match status" value="1"/>
</dbReference>
<dbReference type="AlphaFoldDB" id="A0A8J5C4X2"/>
<comment type="similarity">
    <text evidence="2">Belongs to the prokaryotic/mitochondrial release factor family.</text>
</comment>
<dbReference type="Gene3D" id="3.30.70.1660">
    <property type="match status" value="1"/>
</dbReference>
<dbReference type="SMART" id="SM00937">
    <property type="entry name" value="PCRF"/>
    <property type="match status" value="1"/>
</dbReference>
<dbReference type="PANTHER" id="PTHR43116">
    <property type="entry name" value="PEPTIDE CHAIN RELEASE FACTOR 2"/>
    <property type="match status" value="1"/>
</dbReference>
<feature type="signal peptide" evidence="9">
    <location>
        <begin position="1"/>
        <end position="25"/>
    </location>
</feature>
<feature type="domain" description="Peptide chain release factor" evidence="10">
    <location>
        <begin position="625"/>
        <end position="735"/>
    </location>
</feature>
<dbReference type="InterPro" id="IPR000352">
    <property type="entry name" value="Pep_chain_release_fac_I"/>
</dbReference>
<evidence type="ECO:0000256" key="7">
    <source>
        <dbReference type="ARBA" id="ARBA00022989"/>
    </source>
</evidence>
<name>A0A8J5C4X2_ZINOF</name>
<dbReference type="Gene3D" id="3.80.10.10">
    <property type="entry name" value="Ribonuclease Inhibitor"/>
    <property type="match status" value="1"/>
</dbReference>
<keyword evidence="3" id="KW-0433">Leucine-rich repeat</keyword>
<sequence>MARSASLLFLVFLLSSPLYFVSVLCQSSLSRLFIDCGSTSNIPTPDGLGWISDIYIDVGRNHNLTLPNLHPVLSTLRSFPIRSDLYSPLKFCYLLPTNPGGRYLVRTTYFYGGFDNGSAPPVFDQIVDGTFWTTVNTTADYAAGMASYYEGVFLPAGKKNMRVCVAANTYTTSDPFISALEMILLDDSVYNGTDFGKYAMGLIARSSFGSAGSIIRYPDDRFDRYWQPFSDSTHAKSSTHNITTADFWNLPPAVVFNTAMVADQGKPLVLLWPPNSLPDAIYYIALYFADTSSLQSTRTFNVFVNNYSFYSNLTVSSSGLVVFSNQWNLSGQTMVTLTPGSPGTPLISAGEVFGLFLIGNLTVTRDVIAMEQIRENIISPPPGWSGDPCMPQDYSWVGVTCSYGNQIRVVSLNLSSMGLNGSISLYISNLTALTNVSLANNNFTGHIPNLSRLRNLEKLHLQDNQFTGTITLSFANLAKLQELYIENNNLTGEIPPSLFRDGLDFRSHPQCSQYDVHYIYLWSRDGAKGGVMVLRVLAHLLLVCLYSLKKKIEDVVSHADMIAPTALEMEEARRIKKEEVLRKHSLWDDLAKSDDCFTSLADSVRLVNGLKDLQYKAEEAKLIMELAEMDVISHELFEQAYAASLEVDRFIERYEVSKLLTDPYDKEGACLIIKAGPGHVSEVWAEKLLKMYTNWAEKHGCTTKIIERYHSKGSTTEIAVVEFESEYMYGYLSGERGVHQKICSSLDGSAVPKICSAIVDVIPIFLGGSINMPIDDKDLEISYLSSEKQYAHDNRTKPAVSIHHIPSGITVQSSGERSSFANMTKALNRLRAKLLVVERECAVDANKTEREAARNEMVHESRRYIFHPHKMVEDVATGIQLADLNSVLDGDIEPLIRAHVSQRRGREVVGPDDAL</sequence>
<keyword evidence="5 9" id="KW-0732">Signal</keyword>
<keyword evidence="12" id="KW-1185">Reference proteome</keyword>
<evidence type="ECO:0000256" key="5">
    <source>
        <dbReference type="ARBA" id="ARBA00022729"/>
    </source>
</evidence>
<dbReference type="InterPro" id="IPR045853">
    <property type="entry name" value="Pep_chain_release_fac_I_sf"/>
</dbReference>
<dbReference type="EMBL" id="JACMSC010000122">
    <property type="protein sequence ID" value="KAG6466773.1"/>
    <property type="molecule type" value="Genomic_DNA"/>
</dbReference>
<dbReference type="FunFam" id="3.80.10.10:FF:000129">
    <property type="entry name" value="Leucine-rich repeat receptor-like kinase"/>
    <property type="match status" value="1"/>
</dbReference>
<evidence type="ECO:0000256" key="4">
    <source>
        <dbReference type="ARBA" id="ARBA00022692"/>
    </source>
</evidence>
<keyword evidence="8" id="KW-0472">Membrane</keyword>
<protein>
    <recommendedName>
        <fullName evidence="10">Peptide chain release factor domain-containing protein</fullName>
    </recommendedName>
</protein>
<dbReference type="GO" id="GO:0003747">
    <property type="term" value="F:translation release factor activity"/>
    <property type="evidence" value="ECO:0007669"/>
    <property type="project" value="InterPro"/>
</dbReference>
<organism evidence="11 12">
    <name type="scientific">Zingiber officinale</name>
    <name type="common">Ginger</name>
    <name type="synonym">Amomum zingiber</name>
    <dbReference type="NCBI Taxonomy" id="94328"/>
    <lineage>
        <taxon>Eukaryota</taxon>
        <taxon>Viridiplantae</taxon>
        <taxon>Streptophyta</taxon>
        <taxon>Embryophyta</taxon>
        <taxon>Tracheophyta</taxon>
        <taxon>Spermatophyta</taxon>
        <taxon>Magnoliopsida</taxon>
        <taxon>Liliopsida</taxon>
        <taxon>Zingiberales</taxon>
        <taxon>Zingiberaceae</taxon>
        <taxon>Zingiber</taxon>
    </lineage>
</organism>
<dbReference type="InterPro" id="IPR001611">
    <property type="entry name" value="Leu-rich_rpt"/>
</dbReference>
<evidence type="ECO:0000256" key="6">
    <source>
        <dbReference type="ARBA" id="ARBA00022737"/>
    </source>
</evidence>
<dbReference type="Proteomes" id="UP000734854">
    <property type="component" value="Unassembled WGS sequence"/>
</dbReference>
<reference evidence="11 12" key="1">
    <citation type="submission" date="2020-08" db="EMBL/GenBank/DDBJ databases">
        <title>Plant Genome Project.</title>
        <authorList>
            <person name="Zhang R.-G."/>
        </authorList>
    </citation>
    <scope>NUCLEOTIDE SEQUENCE [LARGE SCALE GENOMIC DNA]</scope>
    <source>
        <tissue evidence="11">Rhizome</tissue>
    </source>
</reference>
<keyword evidence="4" id="KW-0812">Transmembrane</keyword>
<evidence type="ECO:0000256" key="1">
    <source>
        <dbReference type="ARBA" id="ARBA00004167"/>
    </source>
</evidence>
<dbReference type="GO" id="GO:0016020">
    <property type="term" value="C:membrane"/>
    <property type="evidence" value="ECO:0007669"/>
    <property type="project" value="UniProtKB-SubCell"/>
</dbReference>
<dbReference type="SUPFAM" id="SSF52058">
    <property type="entry name" value="L domain-like"/>
    <property type="match status" value="1"/>
</dbReference>
<dbReference type="Pfam" id="PF00472">
    <property type="entry name" value="RF-1"/>
    <property type="match status" value="1"/>
</dbReference>
<evidence type="ECO:0000313" key="11">
    <source>
        <dbReference type="EMBL" id="KAG6466773.1"/>
    </source>
</evidence>
<dbReference type="SUPFAM" id="SSF75620">
    <property type="entry name" value="Release factor"/>
    <property type="match status" value="1"/>
</dbReference>
<evidence type="ECO:0000259" key="10">
    <source>
        <dbReference type="SMART" id="SM00937"/>
    </source>
</evidence>
<dbReference type="Pfam" id="PF03462">
    <property type="entry name" value="PCRF"/>
    <property type="match status" value="1"/>
</dbReference>
<dbReference type="InterPro" id="IPR032675">
    <property type="entry name" value="LRR_dom_sf"/>
</dbReference>
<keyword evidence="7" id="KW-1133">Transmembrane helix</keyword>
<dbReference type="Gene3D" id="3.30.160.20">
    <property type="match status" value="1"/>
</dbReference>
<dbReference type="GO" id="GO:0005737">
    <property type="term" value="C:cytoplasm"/>
    <property type="evidence" value="ECO:0007669"/>
    <property type="project" value="UniProtKB-ARBA"/>
</dbReference>
<evidence type="ECO:0000256" key="2">
    <source>
        <dbReference type="ARBA" id="ARBA00010835"/>
    </source>
</evidence>
<dbReference type="InterPro" id="IPR005139">
    <property type="entry name" value="PCRF"/>
</dbReference>
<gene>
    <name evidence="11" type="ORF">ZIOFF_075406</name>
</gene>